<reference evidence="6" key="1">
    <citation type="submission" date="2016-10" db="EMBL/GenBank/DDBJ databases">
        <authorList>
            <person name="Varghese N."/>
            <person name="Submissions S."/>
        </authorList>
    </citation>
    <scope>NUCLEOTIDE SEQUENCE [LARGE SCALE GENOMIC DNA]</scope>
    <source>
        <strain evidence="6">NRRL B-59562</strain>
    </source>
</reference>
<dbReference type="Gene3D" id="2.40.160.10">
    <property type="entry name" value="Porin"/>
    <property type="match status" value="1"/>
</dbReference>
<gene>
    <name evidence="5" type="ORF">SAMN05216287_3928</name>
</gene>
<dbReference type="STRING" id="1007099.SAMN05216287_3928"/>
<comment type="similarity">
    <text evidence="1">Belongs to the outer membrane porin (Opr) (TC 1.B.25) family.</text>
</comment>
<feature type="chain" id="PRO_5017213668" evidence="4">
    <location>
        <begin position="28"/>
        <end position="463"/>
    </location>
</feature>
<keyword evidence="2" id="KW-0813">Transport</keyword>
<dbReference type="Proteomes" id="UP000243778">
    <property type="component" value="Unassembled WGS sequence"/>
</dbReference>
<keyword evidence="3 4" id="KW-0732">Signal</keyword>
<evidence type="ECO:0000313" key="6">
    <source>
        <dbReference type="Proteomes" id="UP000243778"/>
    </source>
</evidence>
<dbReference type="OrthoDB" id="6759120at2"/>
<dbReference type="PANTHER" id="PTHR34596">
    <property type="entry name" value="CHITOPORIN"/>
    <property type="match status" value="1"/>
</dbReference>
<evidence type="ECO:0000256" key="4">
    <source>
        <dbReference type="SAM" id="SignalP"/>
    </source>
</evidence>
<dbReference type="RefSeq" id="WP_090231322.1">
    <property type="nucleotide sequence ID" value="NZ_FNNU01000006.1"/>
</dbReference>
<dbReference type="PANTHER" id="PTHR34596:SF2">
    <property type="entry name" value="CHITOPORIN"/>
    <property type="match status" value="1"/>
</dbReference>
<evidence type="ECO:0000256" key="1">
    <source>
        <dbReference type="ARBA" id="ARBA00009075"/>
    </source>
</evidence>
<dbReference type="EMBL" id="FNNU01000006">
    <property type="protein sequence ID" value="SDX83803.1"/>
    <property type="molecule type" value="Genomic_DNA"/>
</dbReference>
<protein>
    <submittedName>
        <fullName evidence="5">Outer membrane porin, OprD family</fullName>
    </submittedName>
</protein>
<accession>A0A1H3EYA7</accession>
<sequence>MSSTPLARAIALAALGASIAVPSLAQAEFLKDSKVSLSLRNFYYDNDNRDPYTGSAPTTPDGYDQREWAQAFRADYISGFTEGTVGFGLDVQGLLALHLDGGKGHHPDSNSFIPSDSDRSAVGAWNRMGATAKARFSKSELRYGNTLMPSLPVIQSNDSRVLPQAYEGGMVTSKEIDNVVFSAGQLSHVISRASSNYTSLSVSGGTRGSNQFRFAGADWKVNKELTLQYYYANLENYYDQHFAGLTHVYPISDNQSFKTDLRYFKSGDDGKNGQSGYFFSNNGGYAKNANEVDNTTWSAMFTYSLGGHALMLGHQRVSDDGGFVWLNQGSVTGASGGNEGNGGSDFYLFTNAMVNQFARAGEQSTFGQYSYDFAKVGIPGLKASIAYISGDNIKDDPTRTTDGVGGDHKEWERDERIDYVFQEGALKGFGVTLRHGTYRGYTGAANADTDQTRLIFNYTLQLM</sequence>
<dbReference type="Pfam" id="PF03573">
    <property type="entry name" value="OprD"/>
    <property type="match status" value="1"/>
</dbReference>
<dbReference type="InterPro" id="IPR023614">
    <property type="entry name" value="Porin_dom_sf"/>
</dbReference>
<evidence type="ECO:0000313" key="5">
    <source>
        <dbReference type="EMBL" id="SDX83803.1"/>
    </source>
</evidence>
<evidence type="ECO:0000256" key="2">
    <source>
        <dbReference type="ARBA" id="ARBA00022448"/>
    </source>
</evidence>
<feature type="signal peptide" evidence="4">
    <location>
        <begin position="1"/>
        <end position="27"/>
    </location>
</feature>
<evidence type="ECO:0000256" key="3">
    <source>
        <dbReference type="ARBA" id="ARBA00022729"/>
    </source>
</evidence>
<keyword evidence="6" id="KW-1185">Reference proteome</keyword>
<dbReference type="GO" id="GO:0015288">
    <property type="term" value="F:porin activity"/>
    <property type="evidence" value="ECO:0007669"/>
    <property type="project" value="TreeGrafter"/>
</dbReference>
<name>A0A1H3EYA7_9PSED</name>
<organism evidence="5 6">
    <name type="scientific">Pseudomonas kuykendallii</name>
    <dbReference type="NCBI Taxonomy" id="1007099"/>
    <lineage>
        <taxon>Bacteria</taxon>
        <taxon>Pseudomonadati</taxon>
        <taxon>Pseudomonadota</taxon>
        <taxon>Gammaproteobacteria</taxon>
        <taxon>Pseudomonadales</taxon>
        <taxon>Pseudomonadaceae</taxon>
        <taxon>Pseudomonas</taxon>
    </lineage>
</organism>
<proteinExistence type="inferred from homology"/>
<dbReference type="InterPro" id="IPR005318">
    <property type="entry name" value="OM_porin_bac"/>
</dbReference>
<dbReference type="GO" id="GO:0016020">
    <property type="term" value="C:membrane"/>
    <property type="evidence" value="ECO:0007669"/>
    <property type="project" value="InterPro"/>
</dbReference>
<dbReference type="AlphaFoldDB" id="A0A1H3EYA7"/>